<dbReference type="Proteomes" id="UP000256297">
    <property type="component" value="Chromosome CBM2589_a"/>
</dbReference>
<dbReference type="EMBL" id="OFSP01000031">
    <property type="protein sequence ID" value="SOY58496.1"/>
    <property type="molecule type" value="Genomic_DNA"/>
</dbReference>
<sequence>MQSTSIAIIGAGLSGLYAATLLKRAGIDDYVLIEARPAIGGRILSPLASGQSGSEPENDGMDRVDLGPTWFWPACHRELDDLVTELGLAQFNQYESGDMLAERSAGVAPMRLTGYVSSPASMRVAGGMGALVHALRRQLDAARILTGRTARQLRIDGSHIALDCADGAGVATTIAAEHVLLALPPRLAEATLNFAPALPQRLAQQWRATPTRMASQAKYVAVYDSPFWREQGLSGEARSALGPMGEIHDASMPGRSAALFGFFGVPASVRRTVPEDVLRSHCRAQLARLFGPRAGKPVADFIKDWASDGLTATTLDREGGPHHHTVAPAATASTGPWQGRITGIASEWSQVFPGYVAGAVDAADRGTQDLIRMSRSLPKTVEPVK</sequence>
<dbReference type="InterPro" id="IPR002937">
    <property type="entry name" value="Amino_oxidase"/>
</dbReference>
<protein>
    <submittedName>
        <fullName evidence="4">Amine oxidase</fullName>
    </submittedName>
</protein>
<dbReference type="PANTHER" id="PTHR43563">
    <property type="entry name" value="AMINE OXIDASE"/>
    <property type="match status" value="1"/>
</dbReference>
<dbReference type="Gene3D" id="3.50.50.60">
    <property type="entry name" value="FAD/NAD(P)-binding domain"/>
    <property type="match status" value="2"/>
</dbReference>
<accession>A0A375BYP1</accession>
<dbReference type="Pfam" id="PF01593">
    <property type="entry name" value="Amino_oxidase"/>
    <property type="match status" value="1"/>
</dbReference>
<dbReference type="RefSeq" id="WP_116338687.1">
    <property type="nucleotide sequence ID" value="NZ_LT976857.1"/>
</dbReference>
<evidence type="ECO:0000256" key="2">
    <source>
        <dbReference type="SAM" id="MobiDB-lite"/>
    </source>
</evidence>
<name>A0A375BYP1_9BURK</name>
<dbReference type="PRINTS" id="PR00419">
    <property type="entry name" value="ADXRDTASE"/>
</dbReference>
<organism evidence="4">
    <name type="scientific">Cupriavidus taiwanensis</name>
    <dbReference type="NCBI Taxonomy" id="164546"/>
    <lineage>
        <taxon>Bacteria</taxon>
        <taxon>Pseudomonadati</taxon>
        <taxon>Pseudomonadota</taxon>
        <taxon>Betaproteobacteria</taxon>
        <taxon>Burkholderiales</taxon>
        <taxon>Burkholderiaceae</taxon>
        <taxon>Cupriavidus</taxon>
    </lineage>
</organism>
<evidence type="ECO:0000313" key="4">
    <source>
        <dbReference type="EMBL" id="SOY58496.1"/>
    </source>
</evidence>
<dbReference type="GO" id="GO:0016491">
    <property type="term" value="F:oxidoreductase activity"/>
    <property type="evidence" value="ECO:0007669"/>
    <property type="project" value="InterPro"/>
</dbReference>
<feature type="region of interest" description="Disordered" evidence="2">
    <location>
        <begin position="314"/>
        <end position="334"/>
    </location>
</feature>
<evidence type="ECO:0000256" key="1">
    <source>
        <dbReference type="ARBA" id="ARBA00005995"/>
    </source>
</evidence>
<comment type="caution">
    <text evidence="4">The sequence shown here is derived from an EMBL/GenBank/DDBJ whole genome shotgun (WGS) entry which is preliminary data.</text>
</comment>
<dbReference type="SUPFAM" id="SSF51905">
    <property type="entry name" value="FAD/NAD(P)-binding domain"/>
    <property type="match status" value="1"/>
</dbReference>
<dbReference type="AlphaFoldDB" id="A0A375BYP1"/>
<dbReference type="InterPro" id="IPR036188">
    <property type="entry name" value="FAD/NAD-bd_sf"/>
</dbReference>
<gene>
    <name evidence="4" type="ORF">CBM2589_A10143</name>
</gene>
<reference evidence="4" key="1">
    <citation type="submission" date="2018-01" db="EMBL/GenBank/DDBJ databases">
        <authorList>
            <person name="Clerissi C."/>
        </authorList>
    </citation>
    <scope>NUCLEOTIDE SEQUENCE</scope>
    <source>
        <strain evidence="4">Cupriavidus taiwanensis STM 3521</strain>
    </source>
</reference>
<dbReference type="InterPro" id="IPR050703">
    <property type="entry name" value="Flavin_MAO"/>
</dbReference>
<evidence type="ECO:0000259" key="3">
    <source>
        <dbReference type="Pfam" id="PF01593"/>
    </source>
</evidence>
<dbReference type="Pfam" id="PF13450">
    <property type="entry name" value="NAD_binding_8"/>
    <property type="match status" value="1"/>
</dbReference>
<proteinExistence type="inferred from homology"/>
<feature type="domain" description="Amine oxidase" evidence="3">
    <location>
        <begin position="121"/>
        <end position="370"/>
    </location>
</feature>
<dbReference type="SUPFAM" id="SSF54373">
    <property type="entry name" value="FAD-linked reductases, C-terminal domain"/>
    <property type="match status" value="1"/>
</dbReference>
<comment type="similarity">
    <text evidence="1">Belongs to the flavin monoamine oxidase family.</text>
</comment>
<dbReference type="PANTHER" id="PTHR43563:SF1">
    <property type="entry name" value="AMINE OXIDASE [FLAVIN-CONTAINING] B"/>
    <property type="match status" value="1"/>
</dbReference>